<comment type="subcellular location">
    <subcellularLocation>
        <location evidence="1 10">Cell outer membrane</location>
        <topology evidence="1 10">Multi-pass membrane protein</topology>
    </subcellularLocation>
</comment>
<evidence type="ECO:0000256" key="11">
    <source>
        <dbReference type="RuleBase" id="RU003357"/>
    </source>
</evidence>
<dbReference type="InterPro" id="IPR036942">
    <property type="entry name" value="Beta-barrel_TonB_sf"/>
</dbReference>
<evidence type="ECO:0000256" key="9">
    <source>
        <dbReference type="ARBA" id="ARBA00023237"/>
    </source>
</evidence>
<evidence type="ECO:0000256" key="10">
    <source>
        <dbReference type="PROSITE-ProRule" id="PRU01360"/>
    </source>
</evidence>
<evidence type="ECO:0000256" key="4">
    <source>
        <dbReference type="ARBA" id="ARBA00022452"/>
    </source>
</evidence>
<dbReference type="Proteomes" id="UP001331561">
    <property type="component" value="Unassembled WGS sequence"/>
</dbReference>
<evidence type="ECO:0000259" key="14">
    <source>
        <dbReference type="Pfam" id="PF07715"/>
    </source>
</evidence>
<dbReference type="PANTHER" id="PTHR32552:SF74">
    <property type="entry name" value="HYDROXAMATE SIDEROPHORE RECEPTOR FHUE"/>
    <property type="match status" value="1"/>
</dbReference>
<keyword evidence="16" id="KW-1185">Reference proteome</keyword>
<dbReference type="PROSITE" id="PS52016">
    <property type="entry name" value="TONB_DEPENDENT_REC_3"/>
    <property type="match status" value="1"/>
</dbReference>
<keyword evidence="9 10" id="KW-0998">Cell outer membrane</keyword>
<reference evidence="15 16" key="1">
    <citation type="submission" date="2024-01" db="EMBL/GenBank/DDBJ databases">
        <title>Uliginosibacterium soil sp. nov.</title>
        <authorList>
            <person name="Lv Y."/>
        </authorList>
    </citation>
    <scope>NUCLEOTIDE SEQUENCE [LARGE SCALE GENOMIC DNA]</scope>
    <source>
        <strain evidence="15 16">H3</strain>
    </source>
</reference>
<keyword evidence="6 11" id="KW-0798">TonB box</keyword>
<dbReference type="PANTHER" id="PTHR32552">
    <property type="entry name" value="FERRICHROME IRON RECEPTOR-RELATED"/>
    <property type="match status" value="1"/>
</dbReference>
<feature type="domain" description="TonB-dependent receptor-like beta-barrel" evidence="13">
    <location>
        <begin position="248"/>
        <end position="676"/>
    </location>
</feature>
<accession>A0ABU6K0I0</accession>
<dbReference type="InterPro" id="IPR012910">
    <property type="entry name" value="Plug_dom"/>
</dbReference>
<name>A0ABU6K0I0_9RHOO</name>
<evidence type="ECO:0000256" key="6">
    <source>
        <dbReference type="ARBA" id="ARBA00023077"/>
    </source>
</evidence>
<comment type="caution">
    <text evidence="15">The sequence shown here is derived from an EMBL/GenBank/DDBJ whole genome shotgun (WGS) entry which is preliminary data.</text>
</comment>
<evidence type="ECO:0000256" key="5">
    <source>
        <dbReference type="ARBA" id="ARBA00022692"/>
    </source>
</evidence>
<feature type="domain" description="TonB-dependent receptor plug" evidence="14">
    <location>
        <begin position="71"/>
        <end position="170"/>
    </location>
</feature>
<dbReference type="NCBIfam" id="TIGR01783">
    <property type="entry name" value="TonB-siderophor"/>
    <property type="match status" value="1"/>
</dbReference>
<proteinExistence type="inferred from homology"/>
<evidence type="ECO:0000256" key="1">
    <source>
        <dbReference type="ARBA" id="ARBA00004571"/>
    </source>
</evidence>
<evidence type="ECO:0000259" key="13">
    <source>
        <dbReference type="Pfam" id="PF00593"/>
    </source>
</evidence>
<dbReference type="RefSeq" id="WP_327598404.1">
    <property type="nucleotide sequence ID" value="NZ_JAYXHS010000001.1"/>
</dbReference>
<keyword evidence="4 10" id="KW-1134">Transmembrane beta strand</keyword>
<evidence type="ECO:0000313" key="15">
    <source>
        <dbReference type="EMBL" id="MEC5385449.1"/>
    </source>
</evidence>
<evidence type="ECO:0000313" key="16">
    <source>
        <dbReference type="Proteomes" id="UP001331561"/>
    </source>
</evidence>
<dbReference type="InterPro" id="IPR037066">
    <property type="entry name" value="Plug_dom_sf"/>
</dbReference>
<dbReference type="Gene3D" id="2.170.130.10">
    <property type="entry name" value="TonB-dependent receptor, plug domain"/>
    <property type="match status" value="1"/>
</dbReference>
<feature type="signal peptide" evidence="12">
    <location>
        <begin position="1"/>
        <end position="31"/>
    </location>
</feature>
<gene>
    <name evidence="15" type="ORF">VVD49_06915</name>
</gene>
<evidence type="ECO:0000256" key="12">
    <source>
        <dbReference type="SAM" id="SignalP"/>
    </source>
</evidence>
<dbReference type="Gene3D" id="2.40.170.20">
    <property type="entry name" value="TonB-dependent receptor, beta-barrel domain"/>
    <property type="match status" value="1"/>
</dbReference>
<dbReference type="CDD" id="cd01347">
    <property type="entry name" value="ligand_gated_channel"/>
    <property type="match status" value="1"/>
</dbReference>
<keyword evidence="7 10" id="KW-0472">Membrane</keyword>
<protein>
    <submittedName>
        <fullName evidence="15">TonB-dependent siderophore receptor</fullName>
    </submittedName>
</protein>
<dbReference type="EMBL" id="JAYXHS010000001">
    <property type="protein sequence ID" value="MEC5385449.1"/>
    <property type="molecule type" value="Genomic_DNA"/>
</dbReference>
<keyword evidence="12" id="KW-0732">Signal</keyword>
<sequence>MSSKRLHPARSTLALAILAALSGGASFGAFAADAATEPAVAPVVVKAERTQTSQGYGAATANIGGKGDVPLKEIPQSVTVVTRDRMDDQNMVRLEDLARRTTGMLVLANDQGRSSIVVRGFELDSYLIDGLPAPLSSIYGTQPDLYIFDRVEVLRGPAGLYNGAGEPGGTVNLARKRALKDFGINGSLSLGSWDTRRIEADVTGSLNADGSVRGRAVAAYQQKESWVDVNQNENSVVYSTLEFDLTPRTTLSLSVTGAQSNVTPFNGLPTTATGQLLDVDRSTFIGADWNRFSNDSTEGFAELVHRLDAGGELKASARYVDRSVDFKYAYAGSATNAQGNVSRTAIAREYEEKSLAADAHWSQPFTLWGLKQNFVAGIDYRKYDQTTLSGAANPAGTTNVYTPTYNWPEPNIALTSRTYVDPHQYGVYGNLRIKPWQPLTLIAGARVSWYESTTTNLVNNTSTKVVINNQFTPYAGVVYDLTDNWSAYTSYTTIFQPQTSLTQSGQTIDPREGNNIEAGVKGEHFGGLLNSQVSVYRLRDKNRAVAVPSTAYFVANGEAEVKGAEAELSGRLLPGWEASIGYAYTQTEYISGSAGQAGTAYSTYTPRNSVNLFTRYDFLNGPLQGAYVGGGVRGMSSFYTLSGAVRIEQESYSVVDALVGYKFSPKVDLSLTINNLLDKKYYQRVGGTTVFNFYGEPRSLWLKTAVKF</sequence>
<evidence type="ECO:0000256" key="8">
    <source>
        <dbReference type="ARBA" id="ARBA00023170"/>
    </source>
</evidence>
<dbReference type="Pfam" id="PF00593">
    <property type="entry name" value="TonB_dep_Rec_b-barrel"/>
    <property type="match status" value="1"/>
</dbReference>
<dbReference type="Pfam" id="PF07715">
    <property type="entry name" value="Plug"/>
    <property type="match status" value="1"/>
</dbReference>
<keyword evidence="5 10" id="KW-0812">Transmembrane</keyword>
<dbReference type="InterPro" id="IPR039426">
    <property type="entry name" value="TonB-dep_rcpt-like"/>
</dbReference>
<evidence type="ECO:0000256" key="3">
    <source>
        <dbReference type="ARBA" id="ARBA00022448"/>
    </source>
</evidence>
<feature type="chain" id="PRO_5047023785" evidence="12">
    <location>
        <begin position="32"/>
        <end position="708"/>
    </location>
</feature>
<evidence type="ECO:0000256" key="7">
    <source>
        <dbReference type="ARBA" id="ARBA00023136"/>
    </source>
</evidence>
<dbReference type="SUPFAM" id="SSF56935">
    <property type="entry name" value="Porins"/>
    <property type="match status" value="1"/>
</dbReference>
<dbReference type="InterPro" id="IPR010105">
    <property type="entry name" value="TonB_sidphr_rcpt"/>
</dbReference>
<comment type="similarity">
    <text evidence="2 10 11">Belongs to the TonB-dependent receptor family.</text>
</comment>
<keyword evidence="8 15" id="KW-0675">Receptor</keyword>
<organism evidence="15 16">
    <name type="scientific">Uliginosibacterium silvisoli</name>
    <dbReference type="NCBI Taxonomy" id="3114758"/>
    <lineage>
        <taxon>Bacteria</taxon>
        <taxon>Pseudomonadati</taxon>
        <taxon>Pseudomonadota</taxon>
        <taxon>Betaproteobacteria</taxon>
        <taxon>Rhodocyclales</taxon>
        <taxon>Zoogloeaceae</taxon>
        <taxon>Uliginosibacterium</taxon>
    </lineage>
</organism>
<keyword evidence="3 10" id="KW-0813">Transport</keyword>
<dbReference type="InterPro" id="IPR000531">
    <property type="entry name" value="Beta-barrel_TonB"/>
</dbReference>
<evidence type="ECO:0000256" key="2">
    <source>
        <dbReference type="ARBA" id="ARBA00009810"/>
    </source>
</evidence>